<dbReference type="Gene3D" id="3.20.20.190">
    <property type="entry name" value="Phosphatidylinositol (PI) phosphodiesterase"/>
    <property type="match status" value="1"/>
</dbReference>
<comment type="caution">
    <text evidence="2">The sequence shown here is derived from an EMBL/GenBank/DDBJ whole genome shotgun (WGS) entry which is preliminary data.</text>
</comment>
<dbReference type="Proteomes" id="UP000548582">
    <property type="component" value="Unassembled WGS sequence"/>
</dbReference>
<dbReference type="SUPFAM" id="SSF51695">
    <property type="entry name" value="PLC-like phosphodiesterases"/>
    <property type="match status" value="1"/>
</dbReference>
<dbReference type="InterPro" id="IPR030395">
    <property type="entry name" value="GP_PDE_dom"/>
</dbReference>
<dbReference type="GO" id="GO:0008081">
    <property type="term" value="F:phosphoric diester hydrolase activity"/>
    <property type="evidence" value="ECO:0007669"/>
    <property type="project" value="InterPro"/>
</dbReference>
<evidence type="ECO:0000313" key="3">
    <source>
        <dbReference type="Proteomes" id="UP000548582"/>
    </source>
</evidence>
<evidence type="ECO:0000259" key="1">
    <source>
        <dbReference type="PROSITE" id="PS51704"/>
    </source>
</evidence>
<dbReference type="InterPro" id="IPR017946">
    <property type="entry name" value="PLC-like_Pdiesterase_TIM-brl"/>
</dbReference>
<proteinExistence type="predicted"/>
<protein>
    <submittedName>
        <fullName evidence="2">Glycerophosphodiester phosphodiesterase</fullName>
    </submittedName>
</protein>
<organism evidence="2 3">
    <name type="scientific">Neoroseomonas marina</name>
    <dbReference type="NCBI Taxonomy" id="1232220"/>
    <lineage>
        <taxon>Bacteria</taxon>
        <taxon>Pseudomonadati</taxon>
        <taxon>Pseudomonadota</taxon>
        <taxon>Alphaproteobacteria</taxon>
        <taxon>Acetobacterales</taxon>
        <taxon>Acetobacteraceae</taxon>
        <taxon>Neoroseomonas</taxon>
    </lineage>
</organism>
<dbReference type="GO" id="GO:0006629">
    <property type="term" value="P:lipid metabolic process"/>
    <property type="evidence" value="ECO:0007669"/>
    <property type="project" value="InterPro"/>
</dbReference>
<dbReference type="EMBL" id="JABBKX010000002">
    <property type="protein sequence ID" value="NMJ41394.1"/>
    <property type="molecule type" value="Genomic_DNA"/>
</dbReference>
<dbReference type="PANTHER" id="PTHR46211:SF14">
    <property type="entry name" value="GLYCEROPHOSPHODIESTER PHOSPHODIESTERASE"/>
    <property type="match status" value="1"/>
</dbReference>
<dbReference type="PROSITE" id="PS51704">
    <property type="entry name" value="GP_PDE"/>
    <property type="match status" value="1"/>
</dbReference>
<dbReference type="RefSeq" id="WP_170053598.1">
    <property type="nucleotide sequence ID" value="NZ_JABBKX010000002.1"/>
</dbReference>
<accession>A0A848EA83</accession>
<dbReference type="AlphaFoldDB" id="A0A848EA83"/>
<feature type="domain" description="GP-PDE" evidence="1">
    <location>
        <begin position="5"/>
        <end position="245"/>
    </location>
</feature>
<keyword evidence="3" id="KW-1185">Reference proteome</keyword>
<sequence length="253" mass="27199">MAHRTLIASHRGGSYLWPENSLMAFRETAKLTVDQVEFDVQLSADDECVVIHDPMLDRTTDARGPVRGRTLAELRRIRLRGAHGECVPTLAEVVRIYRGTPILLRVEIKADADRIHYPGIGPKVLDVLEAEGMLGQAAITSFQAPMVAAIRDTKRFGGTLIWLCAPQVWHDIGMDMAFATARACGASGIGIHHSLLHAGVLSAARAAGLSPGAWGLKDAADIRRVLDLGVDIFTSDDPVAALDMRGAPDGVAP</sequence>
<reference evidence="2 3" key="1">
    <citation type="submission" date="2020-03" db="EMBL/GenBank/DDBJ databases">
        <authorList>
            <person name="Sun Q."/>
        </authorList>
    </citation>
    <scope>NUCLEOTIDE SEQUENCE [LARGE SCALE GENOMIC DNA]</scope>
    <source>
        <strain evidence="2 3">JC162</strain>
    </source>
</reference>
<evidence type="ECO:0000313" key="2">
    <source>
        <dbReference type="EMBL" id="NMJ41394.1"/>
    </source>
</evidence>
<dbReference type="PANTHER" id="PTHR46211">
    <property type="entry name" value="GLYCEROPHOSPHORYL DIESTER PHOSPHODIESTERASE"/>
    <property type="match status" value="1"/>
</dbReference>
<gene>
    <name evidence="2" type="ORF">GWK16_09100</name>
</gene>
<name>A0A848EA83_9PROT</name>
<dbReference type="Pfam" id="PF03009">
    <property type="entry name" value="GDPD"/>
    <property type="match status" value="1"/>
</dbReference>